<feature type="domain" description="MaoC-like" evidence="1">
    <location>
        <begin position="15"/>
        <end position="131"/>
    </location>
</feature>
<protein>
    <recommendedName>
        <fullName evidence="1">MaoC-like domain-containing protein</fullName>
    </recommendedName>
</protein>
<sequence length="162" mass="18773">MAQLEISPYDWKKYEGKELGTSDWYEVTQDEITSYGKVVGDMQWIHTDPERAKKESPYGTTVAHGNWLISIINPKLLAQLYTPINTRMIINYGWNKVRFPAPTPVGSRIRLRAKVGDVREIGKDGYDVEFEYIVYVENQSKPCCVASKITRYYSFYRTSKTI</sequence>
<gene>
    <name evidence="2" type="ORF">LCGC14_1030100</name>
</gene>
<proteinExistence type="predicted"/>
<dbReference type="Pfam" id="PF01575">
    <property type="entry name" value="MaoC_dehydratas"/>
    <property type="match status" value="1"/>
</dbReference>
<accession>A0A0F9MUU8</accession>
<dbReference type="InterPro" id="IPR029069">
    <property type="entry name" value="HotDog_dom_sf"/>
</dbReference>
<dbReference type="PANTHER" id="PTHR42993">
    <property type="entry name" value="MAOC-LIKE DEHYDRATASE DOMAIN-CONTAINING PROTEIN"/>
    <property type="match status" value="1"/>
</dbReference>
<organism evidence="2">
    <name type="scientific">marine sediment metagenome</name>
    <dbReference type="NCBI Taxonomy" id="412755"/>
    <lineage>
        <taxon>unclassified sequences</taxon>
        <taxon>metagenomes</taxon>
        <taxon>ecological metagenomes</taxon>
    </lineage>
</organism>
<dbReference type="CDD" id="cd03450">
    <property type="entry name" value="NodN"/>
    <property type="match status" value="1"/>
</dbReference>
<dbReference type="Gene3D" id="3.10.129.10">
    <property type="entry name" value="Hotdog Thioesterase"/>
    <property type="match status" value="1"/>
</dbReference>
<evidence type="ECO:0000259" key="1">
    <source>
        <dbReference type="Pfam" id="PF01575"/>
    </source>
</evidence>
<dbReference type="SUPFAM" id="SSF54637">
    <property type="entry name" value="Thioesterase/thiol ester dehydrase-isomerase"/>
    <property type="match status" value="1"/>
</dbReference>
<dbReference type="AlphaFoldDB" id="A0A0F9MUU8"/>
<dbReference type="EMBL" id="LAZR01004176">
    <property type="protein sequence ID" value="KKN11080.1"/>
    <property type="molecule type" value="Genomic_DNA"/>
</dbReference>
<dbReference type="PANTHER" id="PTHR42993:SF1">
    <property type="entry name" value="MAOC-LIKE DEHYDRATASE DOMAIN-CONTAINING PROTEIN"/>
    <property type="match status" value="1"/>
</dbReference>
<dbReference type="InterPro" id="IPR002539">
    <property type="entry name" value="MaoC-like_dom"/>
</dbReference>
<name>A0A0F9MUU8_9ZZZZ</name>
<comment type="caution">
    <text evidence="2">The sequence shown here is derived from an EMBL/GenBank/DDBJ whole genome shotgun (WGS) entry which is preliminary data.</text>
</comment>
<evidence type="ECO:0000313" key="2">
    <source>
        <dbReference type="EMBL" id="KKN11080.1"/>
    </source>
</evidence>
<dbReference type="InterPro" id="IPR039375">
    <property type="entry name" value="NodN-like"/>
</dbReference>
<reference evidence="2" key="1">
    <citation type="journal article" date="2015" name="Nature">
        <title>Complex archaea that bridge the gap between prokaryotes and eukaryotes.</title>
        <authorList>
            <person name="Spang A."/>
            <person name="Saw J.H."/>
            <person name="Jorgensen S.L."/>
            <person name="Zaremba-Niedzwiedzka K."/>
            <person name="Martijn J."/>
            <person name="Lind A.E."/>
            <person name="van Eijk R."/>
            <person name="Schleper C."/>
            <person name="Guy L."/>
            <person name="Ettema T.J."/>
        </authorList>
    </citation>
    <scope>NUCLEOTIDE SEQUENCE</scope>
</reference>